<proteinExistence type="predicted"/>
<feature type="compositionally biased region" description="Polar residues" evidence="1">
    <location>
        <begin position="119"/>
        <end position="131"/>
    </location>
</feature>
<feature type="region of interest" description="Disordered" evidence="1">
    <location>
        <begin position="775"/>
        <end position="897"/>
    </location>
</feature>
<feature type="region of interest" description="Disordered" evidence="1">
    <location>
        <begin position="46"/>
        <end position="97"/>
    </location>
</feature>
<feature type="compositionally biased region" description="Low complexity" evidence="1">
    <location>
        <begin position="313"/>
        <end position="342"/>
    </location>
</feature>
<feature type="compositionally biased region" description="Polar residues" evidence="1">
    <location>
        <begin position="301"/>
        <end position="312"/>
    </location>
</feature>
<feature type="compositionally biased region" description="Polar residues" evidence="1">
    <location>
        <begin position="600"/>
        <end position="609"/>
    </location>
</feature>
<dbReference type="EMBL" id="AVOT02017743">
    <property type="protein sequence ID" value="MBW0504136.1"/>
    <property type="molecule type" value="Genomic_DNA"/>
</dbReference>
<feature type="compositionally biased region" description="Basic and acidic residues" evidence="1">
    <location>
        <begin position="636"/>
        <end position="661"/>
    </location>
</feature>
<evidence type="ECO:0000313" key="2">
    <source>
        <dbReference type="EMBL" id="MBW0504136.1"/>
    </source>
</evidence>
<reference evidence="2" key="1">
    <citation type="submission" date="2021-03" db="EMBL/GenBank/DDBJ databases">
        <title>Draft genome sequence of rust myrtle Austropuccinia psidii MF-1, a brazilian biotype.</title>
        <authorList>
            <person name="Quecine M.C."/>
            <person name="Pachon D.M.R."/>
            <person name="Bonatelli M.L."/>
            <person name="Correr F.H."/>
            <person name="Franceschini L.M."/>
            <person name="Leite T.F."/>
            <person name="Margarido G.R.A."/>
            <person name="Almeida C.A."/>
            <person name="Ferrarezi J.A."/>
            <person name="Labate C.A."/>
        </authorList>
    </citation>
    <scope>NUCLEOTIDE SEQUENCE</scope>
    <source>
        <strain evidence="2">MF-1</strain>
    </source>
</reference>
<feature type="compositionally biased region" description="Basic and acidic residues" evidence="1">
    <location>
        <begin position="681"/>
        <end position="691"/>
    </location>
</feature>
<dbReference type="OrthoDB" id="2507699at2759"/>
<feature type="region of interest" description="Disordered" evidence="1">
    <location>
        <begin position="112"/>
        <end position="131"/>
    </location>
</feature>
<accession>A0A9Q3DHG4</accession>
<feature type="compositionally biased region" description="Polar residues" evidence="1">
    <location>
        <begin position="394"/>
        <end position="411"/>
    </location>
</feature>
<organism evidence="2 3">
    <name type="scientific">Austropuccinia psidii MF-1</name>
    <dbReference type="NCBI Taxonomy" id="1389203"/>
    <lineage>
        <taxon>Eukaryota</taxon>
        <taxon>Fungi</taxon>
        <taxon>Dikarya</taxon>
        <taxon>Basidiomycota</taxon>
        <taxon>Pucciniomycotina</taxon>
        <taxon>Pucciniomycetes</taxon>
        <taxon>Pucciniales</taxon>
        <taxon>Sphaerophragmiaceae</taxon>
        <taxon>Austropuccinia</taxon>
    </lineage>
</organism>
<feature type="compositionally biased region" description="Basic and acidic residues" evidence="1">
    <location>
        <begin position="821"/>
        <end position="836"/>
    </location>
</feature>
<feature type="compositionally biased region" description="Basic and acidic residues" evidence="1">
    <location>
        <begin position="735"/>
        <end position="757"/>
    </location>
</feature>
<gene>
    <name evidence="2" type="ORF">O181_043851</name>
</gene>
<evidence type="ECO:0000256" key="1">
    <source>
        <dbReference type="SAM" id="MobiDB-lite"/>
    </source>
</evidence>
<name>A0A9Q3DHG4_9BASI</name>
<comment type="caution">
    <text evidence="2">The sequence shown here is derived from an EMBL/GenBank/DDBJ whole genome shotgun (WGS) entry which is preliminary data.</text>
</comment>
<feature type="compositionally biased region" description="Low complexity" evidence="1">
    <location>
        <begin position="52"/>
        <end position="74"/>
    </location>
</feature>
<feature type="compositionally biased region" description="Low complexity" evidence="1">
    <location>
        <begin position="356"/>
        <end position="365"/>
    </location>
</feature>
<evidence type="ECO:0000313" key="3">
    <source>
        <dbReference type="Proteomes" id="UP000765509"/>
    </source>
</evidence>
<feature type="compositionally biased region" description="Basic and acidic residues" evidence="1">
    <location>
        <begin position="415"/>
        <end position="430"/>
    </location>
</feature>
<feature type="compositionally biased region" description="Polar residues" evidence="1">
    <location>
        <begin position="75"/>
        <end position="92"/>
    </location>
</feature>
<feature type="compositionally biased region" description="Basic and acidic residues" evidence="1">
    <location>
        <begin position="507"/>
        <end position="591"/>
    </location>
</feature>
<feature type="compositionally biased region" description="Polar residues" evidence="1">
    <location>
        <begin position="775"/>
        <end position="805"/>
    </location>
</feature>
<feature type="region of interest" description="Disordered" evidence="1">
    <location>
        <begin position="300"/>
        <end position="757"/>
    </location>
</feature>
<dbReference type="AlphaFoldDB" id="A0A9Q3DHG4"/>
<sequence>MSHPEPSIPPTPPSPFLHGWLSINATTYSYFIPKMYLTDSDHGSNHNDHLISPSSSSTSSSPNPSSNAKIPSNSVVASENQNQNQSHFNHPSNNKNQALNLNNLFIPKSKAKAKSSLSTSNQNQIIHDQKSQSDLIDNLNPSVDSLDHSIDHTDTSNHILPSTIQAPTFDQLKKNLKLDINLLEIITRSVLLNLKLIDLRQDHQETINLLDKFKNLTSGLHPTHNEIYKTKLDECVQRVRSIQSQLDLCQSTIDPDLTEKIQEIVKSQFSSFNATNPLKDSWLPKPVEYIDSIIDRPPIAPSNSYHSPNQTFNPSRSSISNPPNNQTLNSFQSNSHQNSSSNDPWGDWGQNDEPIQSQSQSDQSQLPNSASLWDSPQLPSPNPQNPSISRETNHASSKSNWGAPANSQSDYRSAWSEKDHQPKIHERDFGFDSSTRNDSGRPFRPRGSGWSDRSRGGRGYSRPDRGRGFGPPDGPRNFGWSDRNRSSGFSDKARDSGFSTRTGGFGRSDDRSRNFSYSDKGRDSGGWADKGHDSGSWAAKDRDSGFADKTRGSGGWADKDRDSGYSDRKRDSGGWADKDRDSGYSDKKRDSSGWADTTRDSSGYATKASNLAPPGDKASDFVGWADNSKDSGGWAEKSRDSNEPAEKAKDFNGWADDKDLDGWASTPRQPGSSGKSHRDPRKNYAIEKEAGGHGLSERSAGGGVEVDSIPLGIDESGFRSRKRNFEECSSGQADESDRNFRFLDDPGVEHHGYEGPPKEVLNRKVLSYGSPMSLTHASSLRSRAGSQLGSGLNSRAGSQVPSGFNHSLKEEAVSEIGSATKAEDQTQDQTRHRAECMEAGSSTSNQNQQAHSELTAHSLSKSVASEKINPKDLMQSAEKEEAVEATIADADDPWGDW</sequence>
<feature type="compositionally biased region" description="Polar residues" evidence="1">
    <location>
        <begin position="840"/>
        <end position="863"/>
    </location>
</feature>
<keyword evidence="3" id="KW-1185">Reference proteome</keyword>
<dbReference type="Proteomes" id="UP000765509">
    <property type="component" value="Unassembled WGS sequence"/>
</dbReference>
<protein>
    <submittedName>
        <fullName evidence="2">Uncharacterized protein</fullName>
    </submittedName>
</protein>